<protein>
    <submittedName>
        <fullName evidence="2">DUF2273 domain-containing protein</fullName>
    </submittedName>
</protein>
<keyword evidence="1" id="KW-1133">Transmembrane helix</keyword>
<keyword evidence="3" id="KW-1185">Reference proteome</keyword>
<keyword evidence="1" id="KW-0812">Transmembrane</keyword>
<dbReference type="EMBL" id="CP051428">
    <property type="protein sequence ID" value="QJC51786.1"/>
    <property type="molecule type" value="Genomic_DNA"/>
</dbReference>
<proteinExistence type="predicted"/>
<dbReference type="Pfam" id="PF10031">
    <property type="entry name" value="DUF2273"/>
    <property type="match status" value="1"/>
</dbReference>
<evidence type="ECO:0000313" key="2">
    <source>
        <dbReference type="EMBL" id="QJC51786.1"/>
    </source>
</evidence>
<organism evidence="2 3">
    <name type="scientific">Paenibacillus albicereus</name>
    <dbReference type="NCBI Taxonomy" id="2726185"/>
    <lineage>
        <taxon>Bacteria</taxon>
        <taxon>Bacillati</taxon>
        <taxon>Bacillota</taxon>
        <taxon>Bacilli</taxon>
        <taxon>Bacillales</taxon>
        <taxon>Paenibacillaceae</taxon>
        <taxon>Paenibacillus</taxon>
    </lineage>
</organism>
<reference evidence="2 3" key="1">
    <citation type="submission" date="2020-04" db="EMBL/GenBank/DDBJ databases">
        <title>Novel Paenibacillus strain UniB2 isolated from commercial digestive syrup.</title>
        <authorList>
            <person name="Thorat V."/>
            <person name="Kirdat K."/>
            <person name="Tiwarekar B."/>
            <person name="Yadav A."/>
        </authorList>
    </citation>
    <scope>NUCLEOTIDE SEQUENCE [LARGE SCALE GENOMIC DNA]</scope>
    <source>
        <strain evidence="2 3">UniB2</strain>
    </source>
</reference>
<gene>
    <name evidence="2" type="ORF">HGI30_09650</name>
</gene>
<name>A0A6H2GX90_9BACL</name>
<dbReference type="Proteomes" id="UP000502136">
    <property type="component" value="Chromosome"/>
</dbReference>
<dbReference type="AlphaFoldDB" id="A0A6H2GX90"/>
<sequence length="76" mass="8778">MWRDWWDGYGGRIVGVGTALFLAIVFLVSGFWDMLFVGLLLWIGYAAGQRKDAGGEPLVPWRRIAAWVEQRFGRYR</sequence>
<evidence type="ECO:0000256" key="1">
    <source>
        <dbReference type="SAM" id="Phobius"/>
    </source>
</evidence>
<keyword evidence="1" id="KW-0472">Membrane</keyword>
<dbReference type="KEGG" id="palr:HGI30_09650"/>
<dbReference type="InterPro" id="IPR018730">
    <property type="entry name" value="DUF2273"/>
</dbReference>
<dbReference type="RefSeq" id="WP_168907368.1">
    <property type="nucleotide sequence ID" value="NZ_CP051428.1"/>
</dbReference>
<evidence type="ECO:0000313" key="3">
    <source>
        <dbReference type="Proteomes" id="UP000502136"/>
    </source>
</evidence>
<accession>A0A6H2GX90</accession>
<feature type="transmembrane region" description="Helical" evidence="1">
    <location>
        <begin position="20"/>
        <end position="43"/>
    </location>
</feature>